<reference evidence="2 3" key="1">
    <citation type="submission" date="2019-03" db="EMBL/GenBank/DDBJ databases">
        <title>Single cell metagenomics reveals metabolic interactions within the superorganism composed of flagellate Streblomastix strix and complex community of Bacteroidetes bacteria on its surface.</title>
        <authorList>
            <person name="Treitli S.C."/>
            <person name="Kolisko M."/>
            <person name="Husnik F."/>
            <person name="Keeling P."/>
            <person name="Hampl V."/>
        </authorList>
    </citation>
    <scope>NUCLEOTIDE SEQUENCE [LARGE SCALE GENOMIC DNA]</scope>
    <source>
        <strain evidence="2">ST1C</strain>
    </source>
</reference>
<feature type="compositionally biased region" description="Basic and acidic residues" evidence="1">
    <location>
        <begin position="467"/>
        <end position="478"/>
    </location>
</feature>
<sequence>MDNQDEISAEQIEILNKDKINNQQSYPEHWRFKCDIGNQTCALVDHSSNILLFRLESSQSEETPAKVSLVAQTKRRDEISKVHGLLLNKDYKQSTSSQSKANLYQSVFAMSIRLTDWTCALIKNADVIMQKQERDILIKKKKEEKKKIRQLIKKEKDQNQSDDEDEDDDEEEDNEEEEQEYEDGEVYKDENGIDQIEWEFSEQDQDEQEQGEDKNQIKMSKLTRFKEKSINLKVSSITKDDARISEWVLYAVKWDKKNIQNKIKDEEKQEGDEKIKKEDKEQQEGEEKIKKEDKERKEEEYLNQNEYLNQQLIQDDHAQQLSHPLQRDMQDLKKALNRSEENIKIVLDQTKWIKDLEPGQKTSELALKGEINKLRTDIIKRIEELNQKQQAQYSQEIQRDSELMHLIKEIKIDNEKKAEEMQIVLQMFPQKVGEMIREAVIKVGSERLAMEKEREKEQANAANTHQVIKENQDKKQDEEKDDDEEEEDEEQEDEEEENEEEEIQQHQQDQISQIPMINPTYQQIQQPPFIIAQNYPESIINPILQNPMLNYNLIMQTQHNSGQQLPLGVSNQTPSFTFVQPQHLQTQFSAKQKNYSNSQERLSKKGFKTSLHQSPTNIKGAKLEGGLGSK</sequence>
<feature type="region of interest" description="Disordered" evidence="1">
    <location>
        <begin position="451"/>
        <end position="509"/>
    </location>
</feature>
<evidence type="ECO:0000256" key="1">
    <source>
        <dbReference type="SAM" id="MobiDB-lite"/>
    </source>
</evidence>
<dbReference type="Proteomes" id="UP000324800">
    <property type="component" value="Unassembled WGS sequence"/>
</dbReference>
<name>A0A5J4W423_9EUKA</name>
<feature type="region of interest" description="Disordered" evidence="1">
    <location>
        <begin position="151"/>
        <end position="221"/>
    </location>
</feature>
<feature type="compositionally biased region" description="Acidic residues" evidence="1">
    <location>
        <begin position="479"/>
        <end position="502"/>
    </location>
</feature>
<feature type="compositionally biased region" description="Acidic residues" evidence="1">
    <location>
        <begin position="160"/>
        <end position="184"/>
    </location>
</feature>
<feature type="region of interest" description="Disordered" evidence="1">
    <location>
        <begin position="593"/>
        <end position="630"/>
    </location>
</feature>
<organism evidence="2 3">
    <name type="scientific">Streblomastix strix</name>
    <dbReference type="NCBI Taxonomy" id="222440"/>
    <lineage>
        <taxon>Eukaryota</taxon>
        <taxon>Metamonada</taxon>
        <taxon>Preaxostyla</taxon>
        <taxon>Oxymonadida</taxon>
        <taxon>Streblomastigidae</taxon>
        <taxon>Streblomastix</taxon>
    </lineage>
</organism>
<dbReference type="EMBL" id="SNRW01003654">
    <property type="protein sequence ID" value="KAA6389263.1"/>
    <property type="molecule type" value="Genomic_DNA"/>
</dbReference>
<protein>
    <submittedName>
        <fullName evidence="2">Uncharacterized protein</fullName>
    </submittedName>
</protein>
<comment type="caution">
    <text evidence="2">The sequence shown here is derived from an EMBL/GenBank/DDBJ whole genome shotgun (WGS) entry which is preliminary data.</text>
</comment>
<dbReference type="AlphaFoldDB" id="A0A5J4W423"/>
<accession>A0A5J4W423</accession>
<proteinExistence type="predicted"/>
<evidence type="ECO:0000313" key="3">
    <source>
        <dbReference type="Proteomes" id="UP000324800"/>
    </source>
</evidence>
<evidence type="ECO:0000313" key="2">
    <source>
        <dbReference type="EMBL" id="KAA6389263.1"/>
    </source>
</evidence>
<feature type="compositionally biased region" description="Acidic residues" evidence="1">
    <location>
        <begin position="196"/>
        <end position="210"/>
    </location>
</feature>
<gene>
    <name evidence="2" type="ORF">EZS28_015208</name>
</gene>
<feature type="compositionally biased region" description="Basic and acidic residues" evidence="1">
    <location>
        <begin position="260"/>
        <end position="300"/>
    </location>
</feature>
<feature type="region of interest" description="Disordered" evidence="1">
    <location>
        <begin position="260"/>
        <end position="302"/>
    </location>
</feature>